<gene>
    <name evidence="1" type="ORF">EVAR_11822_1</name>
</gene>
<accession>A0A4C1UPV2</accession>
<protein>
    <submittedName>
        <fullName evidence="1">Uncharacterized protein</fullName>
    </submittedName>
</protein>
<dbReference type="EMBL" id="BGZK01000205">
    <property type="protein sequence ID" value="GBP28359.1"/>
    <property type="molecule type" value="Genomic_DNA"/>
</dbReference>
<keyword evidence="2" id="KW-1185">Reference proteome</keyword>
<dbReference type="AlphaFoldDB" id="A0A4C1UPV2"/>
<dbReference type="Proteomes" id="UP000299102">
    <property type="component" value="Unassembled WGS sequence"/>
</dbReference>
<sequence length="142" mass="15412">MCCYMVNRAANTSGLINGLILKSFAPSLGYFPTYLIRRSWTFLSHSGQRSLAALCPFDKIVYCVYLLKAIPTIRVGVAVIRNSARVCLPGSPSQSGPIYQVAAVTPSRSGRGVFAELRDAARELARCARPSFCHSRAAAAIR</sequence>
<name>A0A4C1UPV2_EUMVA</name>
<organism evidence="1 2">
    <name type="scientific">Eumeta variegata</name>
    <name type="common">Bagworm moth</name>
    <name type="synonym">Eumeta japonica</name>
    <dbReference type="NCBI Taxonomy" id="151549"/>
    <lineage>
        <taxon>Eukaryota</taxon>
        <taxon>Metazoa</taxon>
        <taxon>Ecdysozoa</taxon>
        <taxon>Arthropoda</taxon>
        <taxon>Hexapoda</taxon>
        <taxon>Insecta</taxon>
        <taxon>Pterygota</taxon>
        <taxon>Neoptera</taxon>
        <taxon>Endopterygota</taxon>
        <taxon>Lepidoptera</taxon>
        <taxon>Glossata</taxon>
        <taxon>Ditrysia</taxon>
        <taxon>Tineoidea</taxon>
        <taxon>Psychidae</taxon>
        <taxon>Oiketicinae</taxon>
        <taxon>Eumeta</taxon>
    </lineage>
</organism>
<proteinExistence type="predicted"/>
<evidence type="ECO:0000313" key="1">
    <source>
        <dbReference type="EMBL" id="GBP28359.1"/>
    </source>
</evidence>
<evidence type="ECO:0000313" key="2">
    <source>
        <dbReference type="Proteomes" id="UP000299102"/>
    </source>
</evidence>
<comment type="caution">
    <text evidence="1">The sequence shown here is derived from an EMBL/GenBank/DDBJ whole genome shotgun (WGS) entry which is preliminary data.</text>
</comment>
<reference evidence="1 2" key="1">
    <citation type="journal article" date="2019" name="Commun. Biol.">
        <title>The bagworm genome reveals a unique fibroin gene that provides high tensile strength.</title>
        <authorList>
            <person name="Kono N."/>
            <person name="Nakamura H."/>
            <person name="Ohtoshi R."/>
            <person name="Tomita M."/>
            <person name="Numata K."/>
            <person name="Arakawa K."/>
        </authorList>
    </citation>
    <scope>NUCLEOTIDE SEQUENCE [LARGE SCALE GENOMIC DNA]</scope>
</reference>